<protein>
    <submittedName>
        <fullName evidence="4">ATPase</fullName>
    </submittedName>
</protein>
<dbReference type="AlphaFoldDB" id="A0A6B0TZH8"/>
<evidence type="ECO:0000256" key="1">
    <source>
        <dbReference type="ARBA" id="ARBA00008231"/>
    </source>
</evidence>
<gene>
    <name evidence="4" type="ORF">GSH16_13255</name>
</gene>
<dbReference type="PANTHER" id="PTHR21013:SF10">
    <property type="entry name" value="ATP SYNTHASE MITOCHONDRIAL F1 COMPLEX ASSEMBLY FACTOR 2"/>
    <property type="match status" value="1"/>
</dbReference>
<comment type="caution">
    <text evidence="4">The sequence shown here is derived from an EMBL/GenBank/DDBJ whole genome shotgun (WGS) entry which is preliminary data.</text>
</comment>
<dbReference type="Pfam" id="PF07542">
    <property type="entry name" value="ATP12"/>
    <property type="match status" value="1"/>
</dbReference>
<dbReference type="InterPro" id="IPR023335">
    <property type="entry name" value="ATP12_ortho_dom_sf"/>
</dbReference>
<dbReference type="EMBL" id="WUWG01000006">
    <property type="protein sequence ID" value="MXU66413.1"/>
    <property type="molecule type" value="Genomic_DNA"/>
</dbReference>
<accession>A0A6B0TZH8</accession>
<dbReference type="Gene3D" id="1.10.3580.10">
    <property type="entry name" value="ATP12 ATPase"/>
    <property type="match status" value="1"/>
</dbReference>
<evidence type="ECO:0000313" key="5">
    <source>
        <dbReference type="Proteomes" id="UP000436016"/>
    </source>
</evidence>
<organism evidence="4 5">
    <name type="scientific">Oceanomicrobium pacificus</name>
    <dbReference type="NCBI Taxonomy" id="2692916"/>
    <lineage>
        <taxon>Bacteria</taxon>
        <taxon>Pseudomonadati</taxon>
        <taxon>Pseudomonadota</taxon>
        <taxon>Alphaproteobacteria</taxon>
        <taxon>Rhodobacterales</taxon>
        <taxon>Paracoccaceae</taxon>
        <taxon>Oceanomicrobium</taxon>
    </lineage>
</organism>
<dbReference type="RefSeq" id="WP_160855892.1">
    <property type="nucleotide sequence ID" value="NZ_WUWG01000006.1"/>
</dbReference>
<reference evidence="4 5" key="1">
    <citation type="submission" date="2019-12" db="EMBL/GenBank/DDBJ databases">
        <title>Strain KN286 was isolated from seawater, which was collected from Caroline Seamount in the tropical western Pacific.</title>
        <authorList>
            <person name="Wang Q."/>
        </authorList>
    </citation>
    <scope>NUCLEOTIDE SEQUENCE [LARGE SCALE GENOMIC DNA]</scope>
    <source>
        <strain evidence="4 5">KN286</strain>
    </source>
</reference>
<dbReference type="Proteomes" id="UP000436016">
    <property type="component" value="Unassembled WGS sequence"/>
</dbReference>
<proteinExistence type="inferred from homology"/>
<name>A0A6B0TZH8_9RHOB</name>
<evidence type="ECO:0000256" key="3">
    <source>
        <dbReference type="ARBA" id="ARBA00023186"/>
    </source>
</evidence>
<keyword evidence="5" id="KW-1185">Reference proteome</keyword>
<comment type="similarity">
    <text evidence="1">Belongs to the ATP12 family.</text>
</comment>
<keyword evidence="3" id="KW-0143">Chaperone</keyword>
<dbReference type="PANTHER" id="PTHR21013">
    <property type="entry name" value="ATP SYNTHASE MITOCHONDRIAL F1 COMPLEX ASSEMBLY FACTOR 2/ATP12 PROTEIN, MITOCHONDRIAL PRECURSOR"/>
    <property type="match status" value="1"/>
</dbReference>
<dbReference type="InterPro" id="IPR011419">
    <property type="entry name" value="ATP12_ATP_synth-F1-assembly"/>
</dbReference>
<keyword evidence="2" id="KW-0809">Transit peptide</keyword>
<evidence type="ECO:0000256" key="2">
    <source>
        <dbReference type="ARBA" id="ARBA00022946"/>
    </source>
</evidence>
<evidence type="ECO:0000313" key="4">
    <source>
        <dbReference type="EMBL" id="MXU66413.1"/>
    </source>
</evidence>
<dbReference type="Gene3D" id="3.30.2180.10">
    <property type="entry name" value="ATP12-like"/>
    <property type="match status" value="1"/>
</dbReference>
<dbReference type="SUPFAM" id="SSF160909">
    <property type="entry name" value="ATP12-like"/>
    <property type="match status" value="1"/>
</dbReference>
<sequence>MSWAAKKFWTDVSVDAGGSDFGIRLDARPVRTPGKAELRVPSRALAEAIADEWAAVEEKIDPRALPFTRAANSAIDTVTPHFREVADELAAYGGSDLLCYRATDPNGLVVAQAKGWDPLLERAAEAFGARLTVTSGVVPVDQPADALAALRARLDRLDPFELTAVHALVSLSGSLVIGLLVAGGQLDAEEGWDLSRIDEAWQERAWGVDAEAAEAAAVKRADFLRAATLLDLHRRR</sequence>
<dbReference type="GO" id="GO:0043461">
    <property type="term" value="P:proton-transporting ATP synthase complex assembly"/>
    <property type="evidence" value="ECO:0007669"/>
    <property type="project" value="InterPro"/>
</dbReference>
<dbReference type="InterPro" id="IPR042272">
    <property type="entry name" value="ATP12_ATP_synth-F1-assembly_N"/>
</dbReference>